<feature type="transmembrane region" description="Helical" evidence="1">
    <location>
        <begin position="68"/>
        <end position="91"/>
    </location>
</feature>
<dbReference type="Proteomes" id="UP000679126">
    <property type="component" value="Unassembled WGS sequence"/>
</dbReference>
<accession>A0ABS3YA69</accession>
<name>A0ABS3YA69_9BACT</name>
<dbReference type="RefSeq" id="WP_209143810.1">
    <property type="nucleotide sequence ID" value="NZ_JAGHKP010000001.1"/>
</dbReference>
<feature type="transmembrane region" description="Helical" evidence="1">
    <location>
        <begin position="12"/>
        <end position="32"/>
    </location>
</feature>
<feature type="transmembrane region" description="Helical" evidence="1">
    <location>
        <begin position="38"/>
        <end position="56"/>
    </location>
</feature>
<reference evidence="4" key="1">
    <citation type="submission" date="2021-03" db="EMBL/GenBank/DDBJ databases">
        <title>Assistant Professor.</title>
        <authorList>
            <person name="Huq M.A."/>
        </authorList>
    </citation>
    <scope>NUCLEOTIDE SEQUENCE [LARGE SCALE GENOMIC DNA]</scope>
    <source>
        <strain evidence="4">MAH-28</strain>
    </source>
</reference>
<evidence type="ECO:0000256" key="1">
    <source>
        <dbReference type="SAM" id="Phobius"/>
    </source>
</evidence>
<proteinExistence type="predicted"/>
<organism evidence="3 4">
    <name type="scientific">Chitinophaga chungangae</name>
    <dbReference type="NCBI Taxonomy" id="2821488"/>
    <lineage>
        <taxon>Bacteria</taxon>
        <taxon>Pseudomonadati</taxon>
        <taxon>Bacteroidota</taxon>
        <taxon>Chitinophagia</taxon>
        <taxon>Chitinophagales</taxon>
        <taxon>Chitinophagaceae</taxon>
        <taxon>Chitinophaga</taxon>
    </lineage>
</organism>
<dbReference type="InterPro" id="IPR005530">
    <property type="entry name" value="SPW"/>
</dbReference>
<dbReference type="EMBL" id="JAGHKP010000001">
    <property type="protein sequence ID" value="MBO9151526.1"/>
    <property type="molecule type" value="Genomic_DNA"/>
</dbReference>
<comment type="caution">
    <text evidence="3">The sequence shown here is derived from an EMBL/GenBank/DDBJ whole genome shotgun (WGS) entry which is preliminary data.</text>
</comment>
<feature type="domain" description="SPW repeat-containing integral membrane" evidence="2">
    <location>
        <begin position="11"/>
        <end position="113"/>
    </location>
</feature>
<keyword evidence="1" id="KW-0812">Transmembrane</keyword>
<gene>
    <name evidence="3" type="ORF">J7I43_04865</name>
</gene>
<evidence type="ECO:0000313" key="3">
    <source>
        <dbReference type="EMBL" id="MBO9151526.1"/>
    </source>
</evidence>
<keyword evidence="4" id="KW-1185">Reference proteome</keyword>
<feature type="transmembrane region" description="Helical" evidence="1">
    <location>
        <begin position="97"/>
        <end position="119"/>
    </location>
</feature>
<keyword evidence="1" id="KW-1133">Transmembrane helix</keyword>
<dbReference type="Pfam" id="PF03779">
    <property type="entry name" value="SPW"/>
    <property type="match status" value="1"/>
</dbReference>
<sequence>MKLRFLSPGNHGIVDYLAAAALIVSPFILQLGSSNPSARWISVVAGIVVIIVSLATKYRYGAFKIIPFGGHLTLDLLAATSFMLVPFLFKLEGFDAAYYYINAAVVYLVVAVTASESVLADR</sequence>
<keyword evidence="1" id="KW-0472">Membrane</keyword>
<protein>
    <submittedName>
        <fullName evidence="3">SPW repeat protein</fullName>
    </submittedName>
</protein>
<evidence type="ECO:0000259" key="2">
    <source>
        <dbReference type="Pfam" id="PF03779"/>
    </source>
</evidence>
<evidence type="ECO:0000313" key="4">
    <source>
        <dbReference type="Proteomes" id="UP000679126"/>
    </source>
</evidence>